<dbReference type="InterPro" id="IPR003594">
    <property type="entry name" value="HATPase_dom"/>
</dbReference>
<dbReference type="SMART" id="SM00387">
    <property type="entry name" value="HATPase_c"/>
    <property type="match status" value="1"/>
</dbReference>
<evidence type="ECO:0000256" key="13">
    <source>
        <dbReference type="SAM" id="Phobius"/>
    </source>
</evidence>
<dbReference type="GO" id="GO:0000155">
    <property type="term" value="F:phosphorelay sensor kinase activity"/>
    <property type="evidence" value="ECO:0007669"/>
    <property type="project" value="TreeGrafter"/>
</dbReference>
<keyword evidence="12 13" id="KW-0472">Membrane</keyword>
<dbReference type="PANTHER" id="PTHR45453:SF2">
    <property type="entry name" value="HISTIDINE KINASE"/>
    <property type="match status" value="1"/>
</dbReference>
<dbReference type="Pfam" id="PF02518">
    <property type="entry name" value="HATPase_c"/>
    <property type="match status" value="1"/>
</dbReference>
<evidence type="ECO:0000256" key="6">
    <source>
        <dbReference type="ARBA" id="ARBA00022692"/>
    </source>
</evidence>
<dbReference type="AlphaFoldDB" id="A0A8J2ZRF4"/>
<dbReference type="EC" id="2.7.13.3" evidence="3"/>
<dbReference type="InterPro" id="IPR050351">
    <property type="entry name" value="BphY/WalK/GraS-like"/>
</dbReference>
<evidence type="ECO:0000256" key="12">
    <source>
        <dbReference type="ARBA" id="ARBA00023136"/>
    </source>
</evidence>
<dbReference type="GO" id="GO:0005524">
    <property type="term" value="F:ATP binding"/>
    <property type="evidence" value="ECO:0007669"/>
    <property type="project" value="UniProtKB-KW"/>
</dbReference>
<feature type="transmembrane region" description="Helical" evidence="13">
    <location>
        <begin position="42"/>
        <end position="62"/>
    </location>
</feature>
<keyword evidence="4" id="KW-1003">Cell membrane</keyword>
<evidence type="ECO:0000256" key="2">
    <source>
        <dbReference type="ARBA" id="ARBA00004651"/>
    </source>
</evidence>
<dbReference type="PROSITE" id="PS50109">
    <property type="entry name" value="HIS_KIN"/>
    <property type="match status" value="1"/>
</dbReference>
<keyword evidence="9" id="KW-0067">ATP-binding</keyword>
<evidence type="ECO:0000256" key="3">
    <source>
        <dbReference type="ARBA" id="ARBA00012438"/>
    </source>
</evidence>
<accession>A0A8J2ZRF4</accession>
<dbReference type="InterPro" id="IPR005467">
    <property type="entry name" value="His_kinase_dom"/>
</dbReference>
<dbReference type="SUPFAM" id="SSF55874">
    <property type="entry name" value="ATPase domain of HSP90 chaperone/DNA topoisomerase II/histidine kinase"/>
    <property type="match status" value="1"/>
</dbReference>
<reference evidence="15" key="2">
    <citation type="submission" date="2020-09" db="EMBL/GenBank/DDBJ databases">
        <authorList>
            <person name="Sun Q."/>
            <person name="Zhou Y."/>
        </authorList>
    </citation>
    <scope>NUCLEOTIDE SEQUENCE</scope>
    <source>
        <strain evidence="15">CGMCC 1.12360</strain>
    </source>
</reference>
<evidence type="ECO:0000259" key="14">
    <source>
        <dbReference type="PROSITE" id="PS50109"/>
    </source>
</evidence>
<evidence type="ECO:0000256" key="8">
    <source>
        <dbReference type="ARBA" id="ARBA00022777"/>
    </source>
</evidence>
<evidence type="ECO:0000313" key="15">
    <source>
        <dbReference type="EMBL" id="GGH74321.1"/>
    </source>
</evidence>
<comment type="catalytic activity">
    <reaction evidence="1">
        <text>ATP + protein L-histidine = ADP + protein N-phospho-L-histidine.</text>
        <dbReference type="EC" id="2.7.13.3"/>
    </reaction>
</comment>
<evidence type="ECO:0000256" key="5">
    <source>
        <dbReference type="ARBA" id="ARBA00022679"/>
    </source>
</evidence>
<dbReference type="InterPro" id="IPR036890">
    <property type="entry name" value="HATPase_C_sf"/>
</dbReference>
<evidence type="ECO:0000256" key="10">
    <source>
        <dbReference type="ARBA" id="ARBA00022989"/>
    </source>
</evidence>
<dbReference type="RefSeq" id="WP_188391582.1">
    <property type="nucleotide sequence ID" value="NZ_BMEV01000018.1"/>
</dbReference>
<comment type="caution">
    <text evidence="15">The sequence shown here is derived from an EMBL/GenBank/DDBJ whole genome shotgun (WGS) entry which is preliminary data.</text>
</comment>
<feature type="transmembrane region" description="Helical" evidence="13">
    <location>
        <begin position="12"/>
        <end position="30"/>
    </location>
</feature>
<keyword evidence="16" id="KW-1185">Reference proteome</keyword>
<evidence type="ECO:0000256" key="9">
    <source>
        <dbReference type="ARBA" id="ARBA00022840"/>
    </source>
</evidence>
<evidence type="ECO:0000256" key="11">
    <source>
        <dbReference type="ARBA" id="ARBA00023012"/>
    </source>
</evidence>
<dbReference type="PRINTS" id="PR00344">
    <property type="entry name" value="BCTRLSENSOR"/>
</dbReference>
<evidence type="ECO:0000256" key="7">
    <source>
        <dbReference type="ARBA" id="ARBA00022741"/>
    </source>
</evidence>
<dbReference type="GO" id="GO:0004721">
    <property type="term" value="F:phosphoprotein phosphatase activity"/>
    <property type="evidence" value="ECO:0007669"/>
    <property type="project" value="TreeGrafter"/>
</dbReference>
<dbReference type="InterPro" id="IPR004358">
    <property type="entry name" value="Sig_transdc_His_kin-like_C"/>
</dbReference>
<keyword evidence="7" id="KW-0547">Nucleotide-binding</keyword>
<keyword evidence="5" id="KW-0808">Transferase</keyword>
<evidence type="ECO:0000256" key="1">
    <source>
        <dbReference type="ARBA" id="ARBA00000085"/>
    </source>
</evidence>
<dbReference type="GO" id="GO:0016036">
    <property type="term" value="P:cellular response to phosphate starvation"/>
    <property type="evidence" value="ECO:0007669"/>
    <property type="project" value="TreeGrafter"/>
</dbReference>
<sequence>MNFLKYVKDKRYFLVFYAVIMIFVSLVLLLSAKPQEVWSNVVYINISCLFFAILYMVIGYFYRMHFYKKMEELIQNPHEDALSLLPQAQNHEQKLYLDLFKRIMSEQDKQLQSLYTRKREHEEYIMSWVHEVKLPITSSRLLMENYEGKTIDELVNKLEDELDKIEDYVEQALYYSRVDSFANDYFITEVDVDQIIKHSVKKYSKIFINKQIHLTMDYDSEKIVHSDKKWLGFIIDQLITNALKYSENEGSISIRFEQDGNEKRLIIQDNGIGIKAEDINRVFERGFTGTTGRAHSKSTGMGLYLAKKLANKLGHDISIQSAEGEFTRVTVHFPKIRNYYHI</sequence>
<name>A0A8J2ZRF4_9BACI</name>
<dbReference type="EMBL" id="BMEV01000018">
    <property type="protein sequence ID" value="GGH74321.1"/>
    <property type="molecule type" value="Genomic_DNA"/>
</dbReference>
<dbReference type="Proteomes" id="UP000602050">
    <property type="component" value="Unassembled WGS sequence"/>
</dbReference>
<protein>
    <recommendedName>
        <fullName evidence="3">histidine kinase</fullName>
        <ecNumber evidence="3">2.7.13.3</ecNumber>
    </recommendedName>
</protein>
<dbReference type="Gene3D" id="3.30.565.10">
    <property type="entry name" value="Histidine kinase-like ATPase, C-terminal domain"/>
    <property type="match status" value="1"/>
</dbReference>
<keyword evidence="10 13" id="KW-1133">Transmembrane helix</keyword>
<organism evidence="15 16">
    <name type="scientific">Compostibacillus humi</name>
    <dbReference type="NCBI Taxonomy" id="1245525"/>
    <lineage>
        <taxon>Bacteria</taxon>
        <taxon>Bacillati</taxon>
        <taxon>Bacillota</taxon>
        <taxon>Bacilli</taxon>
        <taxon>Bacillales</taxon>
        <taxon>Bacillaceae</taxon>
        <taxon>Compostibacillus</taxon>
    </lineage>
</organism>
<evidence type="ECO:0000313" key="16">
    <source>
        <dbReference type="Proteomes" id="UP000602050"/>
    </source>
</evidence>
<dbReference type="GO" id="GO:0005886">
    <property type="term" value="C:plasma membrane"/>
    <property type="evidence" value="ECO:0007669"/>
    <property type="project" value="UniProtKB-SubCell"/>
</dbReference>
<keyword evidence="8 15" id="KW-0418">Kinase</keyword>
<feature type="domain" description="Histidine kinase" evidence="14">
    <location>
        <begin position="127"/>
        <end position="337"/>
    </location>
</feature>
<keyword evidence="11" id="KW-0902">Two-component regulatory system</keyword>
<proteinExistence type="predicted"/>
<gene>
    <name evidence="15" type="ORF">GCM10010978_13070</name>
</gene>
<comment type="subcellular location">
    <subcellularLocation>
        <location evidence="2">Cell membrane</location>
        <topology evidence="2">Multi-pass membrane protein</topology>
    </subcellularLocation>
</comment>
<evidence type="ECO:0000256" key="4">
    <source>
        <dbReference type="ARBA" id="ARBA00022475"/>
    </source>
</evidence>
<reference evidence="15" key="1">
    <citation type="journal article" date="2014" name="Int. J. Syst. Evol. Microbiol.">
        <title>Complete genome sequence of Corynebacterium casei LMG S-19264T (=DSM 44701T), isolated from a smear-ripened cheese.</title>
        <authorList>
            <consortium name="US DOE Joint Genome Institute (JGI-PGF)"/>
            <person name="Walter F."/>
            <person name="Albersmeier A."/>
            <person name="Kalinowski J."/>
            <person name="Ruckert C."/>
        </authorList>
    </citation>
    <scope>NUCLEOTIDE SEQUENCE</scope>
    <source>
        <strain evidence="15">CGMCC 1.12360</strain>
    </source>
</reference>
<keyword evidence="6 13" id="KW-0812">Transmembrane</keyword>
<dbReference type="PANTHER" id="PTHR45453">
    <property type="entry name" value="PHOSPHATE REGULON SENSOR PROTEIN PHOR"/>
    <property type="match status" value="1"/>
</dbReference>